<dbReference type="RefSeq" id="WP_209812219.1">
    <property type="nucleotide sequence ID" value="NZ_JAGGKT010000018.1"/>
</dbReference>
<gene>
    <name evidence="2" type="ORF">J2Z37_004231</name>
</gene>
<evidence type="ECO:0000313" key="2">
    <source>
        <dbReference type="EMBL" id="MBP1934212.1"/>
    </source>
</evidence>
<organism evidence="2 3">
    <name type="scientific">Ammoniphilus resinae</name>
    <dbReference type="NCBI Taxonomy" id="861532"/>
    <lineage>
        <taxon>Bacteria</taxon>
        <taxon>Bacillati</taxon>
        <taxon>Bacillota</taxon>
        <taxon>Bacilli</taxon>
        <taxon>Bacillales</taxon>
        <taxon>Paenibacillaceae</taxon>
        <taxon>Aneurinibacillus group</taxon>
        <taxon>Ammoniphilus</taxon>
    </lineage>
</organism>
<dbReference type="Pfam" id="PF20446">
    <property type="entry name" value="ABC_N"/>
    <property type="match status" value="1"/>
</dbReference>
<evidence type="ECO:0000313" key="3">
    <source>
        <dbReference type="Proteomes" id="UP001519343"/>
    </source>
</evidence>
<name>A0ABS4GVU9_9BACL</name>
<dbReference type="Proteomes" id="UP001519343">
    <property type="component" value="Unassembled WGS sequence"/>
</dbReference>
<sequence>MQTLKNKLLQLDKKSYKAYKDLQGTSHQGNGWLLHIDYVQGDPFASPSRIRCVMSLRKANIKPDWIHPTSRRTALEDFITRQAASRIHLLERNRKGTGKSGLIHIDKPGQEILPRSAVEVDEDRHHRMRTLTIKST</sequence>
<dbReference type="EMBL" id="JAGGKT010000018">
    <property type="protein sequence ID" value="MBP1934212.1"/>
    <property type="molecule type" value="Genomic_DNA"/>
</dbReference>
<proteinExistence type="predicted"/>
<feature type="domain" description="ATPase of the ABC class N-terminal" evidence="1">
    <location>
        <begin position="1"/>
        <end position="124"/>
    </location>
</feature>
<dbReference type="PANTHER" id="PTHR38149:SF1">
    <property type="entry name" value="ATPASE"/>
    <property type="match status" value="1"/>
</dbReference>
<reference evidence="2 3" key="1">
    <citation type="submission" date="2021-03" db="EMBL/GenBank/DDBJ databases">
        <title>Genomic Encyclopedia of Type Strains, Phase IV (KMG-IV): sequencing the most valuable type-strain genomes for metagenomic binning, comparative biology and taxonomic classification.</title>
        <authorList>
            <person name="Goeker M."/>
        </authorList>
    </citation>
    <scope>NUCLEOTIDE SEQUENCE [LARGE SCALE GENOMIC DNA]</scope>
    <source>
        <strain evidence="2 3">DSM 24738</strain>
    </source>
</reference>
<dbReference type="InterPro" id="IPR019195">
    <property type="entry name" value="ABC_ATPase_put"/>
</dbReference>
<protein>
    <submittedName>
        <fullName evidence="2">ABC-class ATPase</fullName>
    </submittedName>
</protein>
<accession>A0ABS4GVU9</accession>
<dbReference type="PANTHER" id="PTHR38149">
    <property type="entry name" value="ATPASE"/>
    <property type="match status" value="1"/>
</dbReference>
<dbReference type="InterPro" id="IPR046833">
    <property type="entry name" value="ABC_N"/>
</dbReference>
<comment type="caution">
    <text evidence="2">The sequence shown here is derived from an EMBL/GenBank/DDBJ whole genome shotgun (WGS) entry which is preliminary data.</text>
</comment>
<keyword evidence="3" id="KW-1185">Reference proteome</keyword>
<evidence type="ECO:0000259" key="1">
    <source>
        <dbReference type="Pfam" id="PF20446"/>
    </source>
</evidence>